<dbReference type="Pfam" id="PF07009">
    <property type="entry name" value="NusG_II"/>
    <property type="match status" value="1"/>
</dbReference>
<feature type="transmembrane region" description="Helical" evidence="1">
    <location>
        <begin position="108"/>
        <end position="130"/>
    </location>
</feature>
<evidence type="ECO:0000313" key="2">
    <source>
        <dbReference type="EMBL" id="WRP18123.1"/>
    </source>
</evidence>
<evidence type="ECO:0000313" key="3">
    <source>
        <dbReference type="Proteomes" id="UP001332192"/>
    </source>
</evidence>
<dbReference type="Pfam" id="PF07456">
    <property type="entry name" value="Hpre_diP_synt_I"/>
    <property type="match status" value="1"/>
</dbReference>
<organism evidence="2 3">
    <name type="scientific">Carboxydichorda subterranea</name>
    <dbReference type="NCBI Taxonomy" id="3109565"/>
    <lineage>
        <taxon>Bacteria</taxon>
        <taxon>Bacillati</taxon>
        <taxon>Bacillota</taxon>
        <taxon>Limnochordia</taxon>
        <taxon>Limnochordales</taxon>
        <taxon>Geochordaceae</taxon>
        <taxon>Carboxydichorda</taxon>
    </lineage>
</organism>
<dbReference type="Gene3D" id="2.60.320.10">
    <property type="entry name" value="N-utilization substance G protein NusG, insert domain"/>
    <property type="match status" value="1"/>
</dbReference>
<feature type="transmembrane region" description="Helical" evidence="1">
    <location>
        <begin position="210"/>
        <end position="232"/>
    </location>
</feature>
<keyword evidence="1" id="KW-0812">Transmembrane</keyword>
<feature type="transmembrane region" description="Helical" evidence="1">
    <location>
        <begin position="41"/>
        <end position="60"/>
    </location>
</feature>
<keyword evidence="1" id="KW-0472">Membrane</keyword>
<proteinExistence type="predicted"/>
<dbReference type="InterPro" id="IPR010898">
    <property type="entry name" value="Hpre_diP_synth_I"/>
</dbReference>
<dbReference type="InterPro" id="IPR038690">
    <property type="entry name" value="NusG_2_sf"/>
</dbReference>
<dbReference type="Gene3D" id="1.10.1760.20">
    <property type="match status" value="1"/>
</dbReference>
<name>A0ABZ1BZT3_9FIRM</name>
<gene>
    <name evidence="2" type="ORF">U7230_03715</name>
</gene>
<accession>A0ABZ1BZT3</accession>
<dbReference type="CDD" id="cd09846">
    <property type="entry name" value="DUF1312"/>
    <property type="match status" value="1"/>
</dbReference>
<keyword evidence="3" id="KW-1185">Reference proteome</keyword>
<evidence type="ECO:0000256" key="1">
    <source>
        <dbReference type="SAM" id="Phobius"/>
    </source>
</evidence>
<sequence>MTGNGQAPAAPAFPPTPVASAALEGVHAGIDARIRRLTTEAMLLGMALALHVIESAVIVLPVPGARLGLANAVGLLVLWQWGPGAAARFALVRVLLSSALTGKLGAPGFWLAGAGALASLAVMTLALSWARGRLPRLVVTSVLGGVAHNLGQLLAARYLVSHPGVGALAGPLVPLGGLAGLVTGELARRCLQTGAWQRASGQRPAGTPAAAGWVGLALSGLACTALTVLVAAGAGRLPGAVTGPAGGASSPHDLAAVVQLAGDEGHGKQGAGRLTLRVPLDRDGQWALRSGSVELVLEVRDGRIRVKSSTCPHQVCVHTGWIDRPGQVIVCVPGRAVVAIERRAGASPAWPDLEQGVDAITR</sequence>
<dbReference type="RefSeq" id="WP_324717394.1">
    <property type="nucleotide sequence ID" value="NZ_CP141615.1"/>
</dbReference>
<dbReference type="EMBL" id="CP141615">
    <property type="protein sequence ID" value="WRP18123.1"/>
    <property type="molecule type" value="Genomic_DNA"/>
</dbReference>
<protein>
    <submittedName>
        <fullName evidence="2">Gx transporter family protein</fullName>
    </submittedName>
</protein>
<keyword evidence="1" id="KW-1133">Transmembrane helix</keyword>
<reference evidence="2 3" key="1">
    <citation type="journal article" date="2024" name="Front. Microbiol.">
        <title>Novel thermophilic genera Geochorda gen. nov. and Carboxydochorda gen. nov. from the deep terrestrial subsurface reveal the ecophysiological diversity in the class Limnochordia.</title>
        <authorList>
            <person name="Karnachuk O.V."/>
            <person name="Lukina A.P."/>
            <person name="Avakyan M.R."/>
            <person name="Kadnikov V.V."/>
            <person name="Begmatov S."/>
            <person name="Beletsky A.V."/>
            <person name="Vlasova K.G."/>
            <person name="Novikov A.A."/>
            <person name="Shcherbakova V.A."/>
            <person name="Mardanov A.V."/>
            <person name="Ravin N.V."/>
        </authorList>
    </citation>
    <scope>NUCLEOTIDE SEQUENCE [LARGE SCALE GENOMIC DNA]</scope>
    <source>
        <strain evidence="2 3">L945</strain>
    </source>
</reference>
<dbReference type="Proteomes" id="UP001332192">
    <property type="component" value="Chromosome"/>
</dbReference>